<accession>A0A6P6Y0K7</accession>
<evidence type="ECO:0000313" key="1">
    <source>
        <dbReference type="Proteomes" id="UP000515146"/>
    </source>
</evidence>
<organism evidence="1 2">
    <name type="scientific">Dermatophagoides pteronyssinus</name>
    <name type="common">European house dust mite</name>
    <dbReference type="NCBI Taxonomy" id="6956"/>
    <lineage>
        <taxon>Eukaryota</taxon>
        <taxon>Metazoa</taxon>
        <taxon>Ecdysozoa</taxon>
        <taxon>Arthropoda</taxon>
        <taxon>Chelicerata</taxon>
        <taxon>Arachnida</taxon>
        <taxon>Acari</taxon>
        <taxon>Acariformes</taxon>
        <taxon>Sarcoptiformes</taxon>
        <taxon>Astigmata</taxon>
        <taxon>Psoroptidia</taxon>
        <taxon>Analgoidea</taxon>
        <taxon>Pyroglyphidae</taxon>
        <taxon>Dermatophagoidinae</taxon>
        <taxon>Dermatophagoides</taxon>
    </lineage>
</organism>
<dbReference type="OrthoDB" id="8017485at2759"/>
<dbReference type="InParanoid" id="A0A6P6Y0K7"/>
<protein>
    <submittedName>
        <fullName evidence="2">Uncharacterized protein LOC113793039</fullName>
    </submittedName>
</protein>
<dbReference type="KEGG" id="dpte:113793039"/>
<proteinExistence type="predicted"/>
<keyword evidence="1" id="KW-1185">Reference proteome</keyword>
<evidence type="ECO:0000313" key="2">
    <source>
        <dbReference type="RefSeq" id="XP_027198805.1"/>
    </source>
</evidence>
<reference evidence="2" key="1">
    <citation type="submission" date="2025-08" db="UniProtKB">
        <authorList>
            <consortium name="RefSeq"/>
        </authorList>
    </citation>
    <scope>IDENTIFICATION</scope>
    <source>
        <strain evidence="2">Airmid</strain>
    </source>
</reference>
<sequence>MDITALKLFEHVPTLNDNNWPIWKWKVELALRHMEMWPLVSDEDSSQSTGQPNDDIKICSLIGLWVEDSLVPLIRDCKTSYQMWTKLSEHFEIGSLPVTSTESSSIPNENSKSKSAKKKELKCDFCQNDGHSENKCWRKKRITNSLKKYHPII</sequence>
<dbReference type="Proteomes" id="UP000515146">
    <property type="component" value="Unplaced"/>
</dbReference>
<dbReference type="Pfam" id="PF14223">
    <property type="entry name" value="Retrotran_gag_2"/>
    <property type="match status" value="1"/>
</dbReference>
<dbReference type="RefSeq" id="XP_027198805.1">
    <property type="nucleotide sequence ID" value="XM_027343004.1"/>
</dbReference>
<dbReference type="AlphaFoldDB" id="A0A6P6Y0K7"/>
<gene>
    <name evidence="2" type="primary">LOC113793039</name>
</gene>
<name>A0A6P6Y0K7_DERPT</name>